<name>A0A5S3N1H3_9FLAO</name>
<comment type="similarity">
    <text evidence="1">Belongs to the AHA1 family.</text>
</comment>
<reference evidence="3 4" key="1">
    <citation type="submission" date="2019-05" db="EMBL/GenBank/DDBJ databases">
        <title>Polaribacter aestuariivivens sp. nov., isolated from a tidal flat.</title>
        <authorList>
            <person name="Yoon J.-H."/>
        </authorList>
    </citation>
    <scope>NUCLEOTIDE SEQUENCE [LARGE SCALE GENOMIC DNA]</scope>
    <source>
        <strain evidence="3 4">DBTF-3</strain>
    </source>
</reference>
<sequence length="151" mass="17649">MSDLANRTLTIEKIFNAPVKLVWDAWTQSEHILKWWAPKGMNIKVIEHNFKVGGKWKYSMPMPDGNEFISEGTYKEIKEFKKIITSADFKPMTENVELQTYFEADGNKTKFTFRVIHATPEYCKQQEEMGFYNGWGSALNRLETILETLKN</sequence>
<evidence type="ECO:0000256" key="1">
    <source>
        <dbReference type="ARBA" id="ARBA00006817"/>
    </source>
</evidence>
<protein>
    <submittedName>
        <fullName evidence="3">Activator of HSP90 ATPase</fullName>
    </submittedName>
</protein>
<evidence type="ECO:0000259" key="2">
    <source>
        <dbReference type="Pfam" id="PF08327"/>
    </source>
</evidence>
<gene>
    <name evidence="3" type="ORF">FDT66_11540</name>
</gene>
<dbReference type="Proteomes" id="UP000307140">
    <property type="component" value="Unassembled WGS sequence"/>
</dbReference>
<proteinExistence type="inferred from homology"/>
<evidence type="ECO:0000313" key="3">
    <source>
        <dbReference type="EMBL" id="TMM29013.1"/>
    </source>
</evidence>
<dbReference type="RefSeq" id="WP_138536682.1">
    <property type="nucleotide sequence ID" value="NZ_VANR01000006.1"/>
</dbReference>
<dbReference type="AlphaFoldDB" id="A0A5S3N1H3"/>
<dbReference type="InterPro" id="IPR023393">
    <property type="entry name" value="START-like_dom_sf"/>
</dbReference>
<keyword evidence="4" id="KW-1185">Reference proteome</keyword>
<accession>A0A5S3N1H3</accession>
<dbReference type="InterPro" id="IPR013538">
    <property type="entry name" value="ASHA1/2-like_C"/>
</dbReference>
<dbReference type="OrthoDB" id="384974at2"/>
<dbReference type="Pfam" id="PF08327">
    <property type="entry name" value="AHSA1"/>
    <property type="match status" value="1"/>
</dbReference>
<dbReference type="Gene3D" id="3.30.530.20">
    <property type="match status" value="1"/>
</dbReference>
<dbReference type="SUPFAM" id="SSF55961">
    <property type="entry name" value="Bet v1-like"/>
    <property type="match status" value="1"/>
</dbReference>
<dbReference type="EMBL" id="VANR01000006">
    <property type="protein sequence ID" value="TMM29013.1"/>
    <property type="molecule type" value="Genomic_DNA"/>
</dbReference>
<organism evidence="3 4">
    <name type="scientific">Polaribacter aestuariivivens</name>
    <dbReference type="NCBI Taxonomy" id="2304626"/>
    <lineage>
        <taxon>Bacteria</taxon>
        <taxon>Pseudomonadati</taxon>
        <taxon>Bacteroidota</taxon>
        <taxon>Flavobacteriia</taxon>
        <taxon>Flavobacteriales</taxon>
        <taxon>Flavobacteriaceae</taxon>
    </lineage>
</organism>
<feature type="domain" description="Activator of Hsp90 ATPase homologue 1/2-like C-terminal" evidence="2">
    <location>
        <begin position="16"/>
        <end position="147"/>
    </location>
</feature>
<comment type="caution">
    <text evidence="3">The sequence shown here is derived from an EMBL/GenBank/DDBJ whole genome shotgun (WGS) entry which is preliminary data.</text>
</comment>
<evidence type="ECO:0000313" key="4">
    <source>
        <dbReference type="Proteomes" id="UP000307140"/>
    </source>
</evidence>